<evidence type="ECO:0000256" key="2">
    <source>
        <dbReference type="SAM" id="MobiDB-lite"/>
    </source>
</evidence>
<reference evidence="3" key="1">
    <citation type="submission" date="2021-01" db="EMBL/GenBank/DDBJ databases">
        <authorList>
            <consortium name="Genoscope - CEA"/>
            <person name="William W."/>
        </authorList>
    </citation>
    <scope>NUCLEOTIDE SEQUENCE</scope>
</reference>
<proteinExistence type="predicted"/>
<protein>
    <submittedName>
        <fullName evidence="3">Uncharacterized protein</fullName>
    </submittedName>
</protein>
<evidence type="ECO:0000313" key="3">
    <source>
        <dbReference type="EMBL" id="CAD8200697.1"/>
    </source>
</evidence>
<organism evidence="3 4">
    <name type="scientific">Paramecium octaurelia</name>
    <dbReference type="NCBI Taxonomy" id="43137"/>
    <lineage>
        <taxon>Eukaryota</taxon>
        <taxon>Sar</taxon>
        <taxon>Alveolata</taxon>
        <taxon>Ciliophora</taxon>
        <taxon>Intramacronucleata</taxon>
        <taxon>Oligohymenophorea</taxon>
        <taxon>Peniculida</taxon>
        <taxon>Parameciidae</taxon>
        <taxon>Paramecium</taxon>
    </lineage>
</organism>
<sequence length="552" mass="66562">MNYLNIIEQSQIEKLKAQLEKKEQTISTLQTIIESQKEQINQYQHEKQQLVKNIQLQVQQKFQDDLNFENIIRKLKQDLEQKSIQFEQMTMRLNQNDPGFLLMKLKNEAEEPHRIEILQKEQIIDELKRQILQLKNQLQLQVERNNAIQIANQNELAQLKEKYESNLGVDKLSLRQVKELNQLNERDQQQIQELLKDKEQQQNQITQKDNIIKELRFQNEQLHKSKQQIIETLTQELEIERINRRKLQQENDDLESALSNIRLTMKVNYSTNIKSDGTTIKDQEFIDLQNRLNEYIRLFEDEKDQKKKLSQKLNDIIIQTKQEKQDSDKIYENRIKDLQEQIKEEKGMKSKQSMKIKDLYADIEEMKHELNILRDNQARIEERAKEVEVRERKVIERDMKLNELQREFDLKKPPEELMYDNKKIKTKYKQAKKKLIEANQKIVVLLTKIKDYEQNNENSTTNNNKNNVFEGKSTYNKHGYTNTDQQRKQMERQVFKDQSYEGYYDLPQDADYLGNPYQTEFQMDRISQRLREDIVKQKNSLETLEHKYNILK</sequence>
<comment type="caution">
    <text evidence="3">The sequence shown here is derived from an EMBL/GenBank/DDBJ whole genome shotgun (WGS) entry which is preliminary data.</text>
</comment>
<feature type="compositionally biased region" description="Low complexity" evidence="2">
    <location>
        <begin position="455"/>
        <end position="467"/>
    </location>
</feature>
<keyword evidence="1" id="KW-0175">Coiled coil</keyword>
<feature type="compositionally biased region" description="Polar residues" evidence="2">
    <location>
        <begin position="473"/>
        <end position="484"/>
    </location>
</feature>
<dbReference type="EMBL" id="CAJJDP010000122">
    <property type="protein sequence ID" value="CAD8200697.1"/>
    <property type="molecule type" value="Genomic_DNA"/>
</dbReference>
<dbReference type="OrthoDB" id="305314at2759"/>
<feature type="coiled-coil region" evidence="1">
    <location>
        <begin position="117"/>
        <end position="144"/>
    </location>
</feature>
<feature type="coiled-coil region" evidence="1">
    <location>
        <begin position="292"/>
        <end position="390"/>
    </location>
</feature>
<feature type="coiled-coil region" evidence="1">
    <location>
        <begin position="421"/>
        <end position="455"/>
    </location>
</feature>
<gene>
    <name evidence="3" type="ORF">POCTA_138.1.T1220154</name>
</gene>
<evidence type="ECO:0000313" key="4">
    <source>
        <dbReference type="Proteomes" id="UP000683925"/>
    </source>
</evidence>
<feature type="region of interest" description="Disordered" evidence="2">
    <location>
        <begin position="455"/>
        <end position="489"/>
    </location>
</feature>
<accession>A0A8S1XIE6</accession>
<dbReference type="OMA" id="INQYQHE"/>
<keyword evidence="4" id="KW-1185">Reference proteome</keyword>
<dbReference type="AlphaFoldDB" id="A0A8S1XIE6"/>
<feature type="coiled-coil region" evidence="1">
    <location>
        <begin position="177"/>
        <end position="264"/>
    </location>
</feature>
<name>A0A8S1XIE6_PAROT</name>
<evidence type="ECO:0000256" key="1">
    <source>
        <dbReference type="SAM" id="Coils"/>
    </source>
</evidence>
<dbReference type="Proteomes" id="UP000683925">
    <property type="component" value="Unassembled WGS sequence"/>
</dbReference>
<feature type="coiled-coil region" evidence="1">
    <location>
        <begin position="5"/>
        <end position="92"/>
    </location>
</feature>